<keyword evidence="8" id="KW-1185">Reference proteome</keyword>
<evidence type="ECO:0000256" key="5">
    <source>
        <dbReference type="ARBA" id="ARBA00023136"/>
    </source>
</evidence>
<evidence type="ECO:0000256" key="6">
    <source>
        <dbReference type="RuleBase" id="RU004379"/>
    </source>
</evidence>
<dbReference type="PANTHER" id="PTHR23291:SF115">
    <property type="entry name" value="MODULATOR OF FTSH PROTEASE YCCA"/>
    <property type="match status" value="1"/>
</dbReference>
<dbReference type="Pfam" id="PF01027">
    <property type="entry name" value="Bax1-I"/>
    <property type="match status" value="1"/>
</dbReference>
<sequence>MQPNNVYDYTDVGRSAVSQNTVLRKTYGLLGLSFLPAAAGAFFAMSTGLSLFGLTGNRWIALGIFFAFFYGMSFLIEKNRYSNVGAALLMVLTFGLGFSLGPILNYSLAFSNGIELVGIAAVMTGAVFLSMAAMAKSATFETKAIARFVSVGFVVSVIAMVASFIFPNIPALSLAVSGLFVIVSSVLIMLQVRVVIEGGEDSHISAALTLFVAIYNIFTGLLRLLLAFAGEE</sequence>
<evidence type="ECO:0000256" key="4">
    <source>
        <dbReference type="ARBA" id="ARBA00022989"/>
    </source>
</evidence>
<feature type="transmembrane region" description="Helical" evidence="6">
    <location>
        <begin position="116"/>
        <end position="133"/>
    </location>
</feature>
<keyword evidence="3 6" id="KW-0812">Transmembrane</keyword>
<keyword evidence="5 6" id="KW-0472">Membrane</keyword>
<proteinExistence type="inferred from homology"/>
<dbReference type="OrthoDB" id="9813298at2"/>
<accession>A0A1A9RVJ5</accession>
<dbReference type="GO" id="GO:0005886">
    <property type="term" value="C:plasma membrane"/>
    <property type="evidence" value="ECO:0007669"/>
    <property type="project" value="UniProtKB-SubCell"/>
</dbReference>
<dbReference type="InterPro" id="IPR006214">
    <property type="entry name" value="Bax_inhibitor_1-related"/>
</dbReference>
<gene>
    <name evidence="7" type="ORF">A7P95_07535</name>
</gene>
<name>A0A1A9RVJ5_9NEIS</name>
<feature type="transmembrane region" description="Helical" evidence="6">
    <location>
        <begin position="29"/>
        <end position="53"/>
    </location>
</feature>
<evidence type="ECO:0000313" key="7">
    <source>
        <dbReference type="EMBL" id="OAM26618.1"/>
    </source>
</evidence>
<dbReference type="Proteomes" id="UP000077885">
    <property type="component" value="Unassembled WGS sequence"/>
</dbReference>
<evidence type="ECO:0000256" key="1">
    <source>
        <dbReference type="ARBA" id="ARBA00004651"/>
    </source>
</evidence>
<evidence type="ECO:0008006" key="9">
    <source>
        <dbReference type="Google" id="ProtNLM"/>
    </source>
</evidence>
<reference evidence="8" key="1">
    <citation type="submission" date="2016-05" db="EMBL/GenBank/DDBJ databases">
        <title>Draft genome of Corynebacterium afermentans subsp. afermentans LCDC 88199T.</title>
        <authorList>
            <person name="Bernier A.-M."/>
            <person name="Bernard K."/>
        </authorList>
    </citation>
    <scope>NUCLEOTIDE SEQUENCE [LARGE SCALE GENOMIC DNA]</scope>
    <source>
        <strain evidence="8">NML02-A-017</strain>
    </source>
</reference>
<comment type="similarity">
    <text evidence="6">Belongs to the BI1 family.</text>
</comment>
<comment type="subcellular location">
    <subcellularLocation>
        <location evidence="1">Cell membrane</location>
        <topology evidence="1">Multi-pass membrane protein</topology>
    </subcellularLocation>
</comment>
<dbReference type="STRING" id="1795827.A7P95_07535"/>
<organism evidence="7 8">
    <name type="scientific">Eikenella longinqua</name>
    <dbReference type="NCBI Taxonomy" id="1795827"/>
    <lineage>
        <taxon>Bacteria</taxon>
        <taxon>Pseudomonadati</taxon>
        <taxon>Pseudomonadota</taxon>
        <taxon>Betaproteobacteria</taxon>
        <taxon>Neisseriales</taxon>
        <taxon>Neisseriaceae</taxon>
        <taxon>Eikenella</taxon>
    </lineage>
</organism>
<dbReference type="PANTHER" id="PTHR23291">
    <property type="entry name" value="BAX INHIBITOR-RELATED"/>
    <property type="match status" value="1"/>
</dbReference>
<protein>
    <recommendedName>
        <fullName evidence="9">BAX inhibitor protein</fullName>
    </recommendedName>
</protein>
<evidence type="ECO:0000313" key="8">
    <source>
        <dbReference type="Proteomes" id="UP000077885"/>
    </source>
</evidence>
<evidence type="ECO:0000256" key="2">
    <source>
        <dbReference type="ARBA" id="ARBA00022475"/>
    </source>
</evidence>
<feature type="transmembrane region" description="Helical" evidence="6">
    <location>
        <begin position="208"/>
        <end position="229"/>
    </location>
</feature>
<comment type="caution">
    <text evidence="7">The sequence shown here is derived from an EMBL/GenBank/DDBJ whole genome shotgun (WGS) entry which is preliminary data.</text>
</comment>
<keyword evidence="4 6" id="KW-1133">Transmembrane helix</keyword>
<feature type="transmembrane region" description="Helical" evidence="6">
    <location>
        <begin position="83"/>
        <end position="104"/>
    </location>
</feature>
<feature type="transmembrane region" description="Helical" evidence="6">
    <location>
        <begin position="172"/>
        <end position="196"/>
    </location>
</feature>
<feature type="transmembrane region" description="Helical" evidence="6">
    <location>
        <begin position="59"/>
        <end position="76"/>
    </location>
</feature>
<keyword evidence="2" id="KW-1003">Cell membrane</keyword>
<dbReference type="RefSeq" id="WP_067593467.1">
    <property type="nucleotide sequence ID" value="NZ_LXSL01000028.1"/>
</dbReference>
<dbReference type="AlphaFoldDB" id="A0A1A9RVJ5"/>
<evidence type="ECO:0000256" key="3">
    <source>
        <dbReference type="ARBA" id="ARBA00022692"/>
    </source>
</evidence>
<dbReference type="EMBL" id="LXSL01000028">
    <property type="protein sequence ID" value="OAM26618.1"/>
    <property type="molecule type" value="Genomic_DNA"/>
</dbReference>
<feature type="transmembrane region" description="Helical" evidence="6">
    <location>
        <begin position="145"/>
        <end position="166"/>
    </location>
</feature>